<dbReference type="Pfam" id="PF20153">
    <property type="entry name" value="DUF6535"/>
    <property type="match status" value="1"/>
</dbReference>
<dbReference type="InterPro" id="IPR045338">
    <property type="entry name" value="DUF6535"/>
</dbReference>
<keyword evidence="1" id="KW-0472">Membrane</keyword>
<evidence type="ECO:0000259" key="2">
    <source>
        <dbReference type="Pfam" id="PF20153"/>
    </source>
</evidence>
<feature type="domain" description="DUF6535" evidence="2">
    <location>
        <begin position="1"/>
        <end position="110"/>
    </location>
</feature>
<proteinExistence type="predicted"/>
<dbReference type="OrthoDB" id="3059368at2759"/>
<reference evidence="3 4" key="1">
    <citation type="journal article" date="2016" name="Mol. Biol. Evol.">
        <title>Comparative Genomics of Early-Diverging Mushroom-Forming Fungi Provides Insights into the Origins of Lignocellulose Decay Capabilities.</title>
        <authorList>
            <person name="Nagy L.G."/>
            <person name="Riley R."/>
            <person name="Tritt A."/>
            <person name="Adam C."/>
            <person name="Daum C."/>
            <person name="Floudas D."/>
            <person name="Sun H."/>
            <person name="Yadav J.S."/>
            <person name="Pangilinan J."/>
            <person name="Larsson K.H."/>
            <person name="Matsuura K."/>
            <person name="Barry K."/>
            <person name="Labutti K."/>
            <person name="Kuo R."/>
            <person name="Ohm R.A."/>
            <person name="Bhattacharya S.S."/>
            <person name="Shirouzu T."/>
            <person name="Yoshinaga Y."/>
            <person name="Martin F.M."/>
            <person name="Grigoriev I.V."/>
            <person name="Hibbett D.S."/>
        </authorList>
    </citation>
    <scope>NUCLEOTIDE SEQUENCE [LARGE SCALE GENOMIC DNA]</scope>
    <source>
        <strain evidence="3 4">HHB12029</strain>
    </source>
</reference>
<dbReference type="EMBL" id="KV425940">
    <property type="protein sequence ID" value="KZV96608.1"/>
    <property type="molecule type" value="Genomic_DNA"/>
</dbReference>
<name>A0A165KNB5_EXIGL</name>
<keyword evidence="1" id="KW-0812">Transmembrane</keyword>
<protein>
    <recommendedName>
        <fullName evidence="2">DUF6535 domain-containing protein</fullName>
    </recommendedName>
</protein>
<evidence type="ECO:0000313" key="4">
    <source>
        <dbReference type="Proteomes" id="UP000077266"/>
    </source>
</evidence>
<keyword evidence="1" id="KW-1133">Transmembrane helix</keyword>
<keyword evidence="4" id="KW-1185">Reference proteome</keyword>
<sequence>MLDGWSKTLDILLIFAGLFSAVATAFIVESYKSLQPDFAEYTARALFILVSAPINASGVDSAPTLPDPTTFIVATRSRWINGIWFTSLSLSLAVALLCILVKQWIGQYKERILL</sequence>
<dbReference type="InParanoid" id="A0A165KNB5"/>
<dbReference type="AlphaFoldDB" id="A0A165KNB5"/>
<feature type="transmembrane region" description="Helical" evidence="1">
    <location>
        <begin position="79"/>
        <end position="101"/>
    </location>
</feature>
<gene>
    <name evidence="3" type="ORF">EXIGLDRAFT_732645</name>
</gene>
<organism evidence="3 4">
    <name type="scientific">Exidia glandulosa HHB12029</name>
    <dbReference type="NCBI Taxonomy" id="1314781"/>
    <lineage>
        <taxon>Eukaryota</taxon>
        <taxon>Fungi</taxon>
        <taxon>Dikarya</taxon>
        <taxon>Basidiomycota</taxon>
        <taxon>Agaricomycotina</taxon>
        <taxon>Agaricomycetes</taxon>
        <taxon>Auriculariales</taxon>
        <taxon>Exidiaceae</taxon>
        <taxon>Exidia</taxon>
    </lineage>
</organism>
<dbReference type="Proteomes" id="UP000077266">
    <property type="component" value="Unassembled WGS sequence"/>
</dbReference>
<evidence type="ECO:0000313" key="3">
    <source>
        <dbReference type="EMBL" id="KZV96608.1"/>
    </source>
</evidence>
<evidence type="ECO:0000256" key="1">
    <source>
        <dbReference type="SAM" id="Phobius"/>
    </source>
</evidence>
<accession>A0A165KNB5</accession>
<feature type="transmembrane region" description="Helical" evidence="1">
    <location>
        <begin position="12"/>
        <end position="29"/>
    </location>
</feature>